<evidence type="ECO:0000313" key="3">
    <source>
        <dbReference type="Proteomes" id="UP000198211"/>
    </source>
</evidence>
<sequence>IVLFVGSFVVSGVCFTKANENSYSKKVVDVALIHSGHTVRHLRGRHKENDEERAGVNAAAAMNLLHSNPGTSTKILHSVENNMPLSKWEKAILVLVGAGVISVTAYGSIKLLQLQSK</sequence>
<keyword evidence="1" id="KW-0732">Signal</keyword>
<dbReference type="OrthoDB" id="145850at2759"/>
<keyword evidence="3" id="KW-1185">Reference proteome</keyword>
<feature type="non-terminal residue" evidence="2">
    <location>
        <position position="1"/>
    </location>
</feature>
<dbReference type="Proteomes" id="UP000198211">
    <property type="component" value="Unassembled WGS sequence"/>
</dbReference>
<name>A0A225VIR4_9STRA</name>
<evidence type="ECO:0000256" key="1">
    <source>
        <dbReference type="SAM" id="SignalP"/>
    </source>
</evidence>
<protein>
    <submittedName>
        <fullName evidence="2">RxLR effector protein</fullName>
    </submittedName>
</protein>
<dbReference type="AlphaFoldDB" id="A0A225VIR4"/>
<comment type="caution">
    <text evidence="2">The sequence shown here is derived from an EMBL/GenBank/DDBJ whole genome shotgun (WGS) entry which is preliminary data.</text>
</comment>
<proteinExistence type="predicted"/>
<feature type="signal peptide" evidence="1">
    <location>
        <begin position="1"/>
        <end position="18"/>
    </location>
</feature>
<organism evidence="2 3">
    <name type="scientific">Phytophthora megakarya</name>
    <dbReference type="NCBI Taxonomy" id="4795"/>
    <lineage>
        <taxon>Eukaryota</taxon>
        <taxon>Sar</taxon>
        <taxon>Stramenopiles</taxon>
        <taxon>Oomycota</taxon>
        <taxon>Peronosporomycetes</taxon>
        <taxon>Peronosporales</taxon>
        <taxon>Peronosporaceae</taxon>
        <taxon>Phytophthora</taxon>
    </lineage>
</organism>
<gene>
    <name evidence="2" type="ORF">PHMEG_00022694</name>
</gene>
<accession>A0A225VIR4</accession>
<evidence type="ECO:0000313" key="2">
    <source>
        <dbReference type="EMBL" id="OWZ05245.1"/>
    </source>
</evidence>
<reference evidence="3" key="1">
    <citation type="submission" date="2017-03" db="EMBL/GenBank/DDBJ databases">
        <title>Phytopthora megakarya and P. palmivora, two closely related causual agents of cacao black pod achieved similar genome size and gene model numbers by different mechanisms.</title>
        <authorList>
            <person name="Ali S."/>
            <person name="Shao J."/>
            <person name="Larry D.J."/>
            <person name="Kronmiller B."/>
            <person name="Shen D."/>
            <person name="Strem M.D."/>
            <person name="Melnick R.L."/>
            <person name="Guiltinan M.J."/>
            <person name="Tyler B.M."/>
            <person name="Meinhardt L.W."/>
            <person name="Bailey B.A."/>
        </authorList>
    </citation>
    <scope>NUCLEOTIDE SEQUENCE [LARGE SCALE GENOMIC DNA]</scope>
    <source>
        <strain evidence="3">zdho120</strain>
    </source>
</reference>
<dbReference type="EMBL" id="NBNE01004534">
    <property type="protein sequence ID" value="OWZ05245.1"/>
    <property type="molecule type" value="Genomic_DNA"/>
</dbReference>
<feature type="chain" id="PRO_5012781962" evidence="1">
    <location>
        <begin position="19"/>
        <end position="117"/>
    </location>
</feature>